<dbReference type="GO" id="GO:0005576">
    <property type="term" value="C:extracellular region"/>
    <property type="evidence" value="ECO:0007669"/>
    <property type="project" value="InterPro"/>
</dbReference>
<dbReference type="OrthoDB" id="9804511at2"/>
<evidence type="ECO:0000313" key="7">
    <source>
        <dbReference type="Proteomes" id="UP000078454"/>
    </source>
</evidence>
<dbReference type="GO" id="GO:0005975">
    <property type="term" value="P:carbohydrate metabolic process"/>
    <property type="evidence" value="ECO:0007669"/>
    <property type="project" value="InterPro"/>
</dbReference>
<name>A0A198AHE9_9BACL</name>
<proteinExistence type="inferred from homology"/>
<evidence type="ECO:0000256" key="2">
    <source>
        <dbReference type="ARBA" id="ARBA00022729"/>
    </source>
</evidence>
<evidence type="ECO:0000313" key="6">
    <source>
        <dbReference type="EMBL" id="OAS20471.1"/>
    </source>
</evidence>
<protein>
    <recommendedName>
        <fullName evidence="5">F5/8 type C domain-containing protein</fullName>
    </recommendedName>
</protein>
<dbReference type="InterPro" id="IPR004103">
    <property type="entry name" value="Lyase_8_C"/>
</dbReference>
<dbReference type="SUPFAM" id="SSF48230">
    <property type="entry name" value="Chondroitin AC/alginate lyase"/>
    <property type="match status" value="1"/>
</dbReference>
<dbReference type="Pfam" id="PF02278">
    <property type="entry name" value="Lyase_8"/>
    <property type="match status" value="1"/>
</dbReference>
<evidence type="ECO:0000259" key="5">
    <source>
        <dbReference type="PROSITE" id="PS50022"/>
    </source>
</evidence>
<feature type="active site" evidence="4">
    <location>
        <position position="259"/>
    </location>
</feature>
<keyword evidence="7" id="KW-1185">Reference proteome</keyword>
<dbReference type="InterPro" id="IPR012970">
    <property type="entry name" value="Lyase_8_alpha_N"/>
</dbReference>
<comment type="similarity">
    <text evidence="1">Belongs to the polysaccharide lyase 8 family.</text>
</comment>
<sequence>MRIELVKRIMMVSLALLIACGSLLVPVDMKKALASDEFDVLRVKYVNMLTSSSTYSLTDVDNAARIDQITDTAQDHWDTMNTDVNRTKLWNEYPISAGAYPESTTYSYRYLVDMAIAYRTYGSPLMGDAGLKAAIIDGLDWLHGRIYYSGATTGGSNWWYWQIGNPLALNDVVALMYDDLSQTQIDENIAAVNYFQNNINMTGANLMWEIQVCTIAAILAKNNVPTGISIADARDGMSDFLPYVTNGDGFYTDGSFIQHTRLAYTGGYGTSLLSSLAKIMYLLDGSTWEVTDANFANIYQWIYDSFEPLVYKGNLMDTVRGREISRYKNQDNVASGGVVSALIYLSYLAPGTDAAAFRSIVKGWLQADPNKNYYNGVSMWLLTEAKNILNDTAIVPRAEQLKYQQFASMDRVVQVRPGYGFNVGMSSDRIMNYESINSENRNIWHVGDGMTTLYNNDVTQFNENFWPTVNNYRLPGTTVLSGVPQESEMGKSAWVGGTDILGLYGVTGMEYHALGESATVPDKTLTAKKSWFMFDDEIVALGSDINSTDGVTTETIVENRKINSAGDNTLTVNGTAKSTTLGWAETMSGTNYIHLGGNVSGSDIGYYFPEGSTIKGLREARTGKWYDLNTNKGSYTTTNYTHNYMTLWFDHGVNPTNGTYSYVLLPNKTSTAVASYSTSPNIIVLENSSEAQAVKETGLNITGINFWQDARKTVDGVTSDSKSSVMTRETANDFEVSVSDPTQDNVGNIYIEVAKSAKNLISKDDAVTILQYSPTIKFKVNVKESAGKAFKVKLGLTGTQTANPSPIPLPIPYEAESLPVHVMTDSIVVYSDANTSGGKKLGLNHSAAADYTEFSLDVTQAGKYNILGRIMKVSNNSIIQLSVNGVNVGSPVDGFWTTSETFKDALFGTYTFSYPGSYLFRVTTTGKNASATGYRLQMDYFTLTPLPVDGAITVDNTDYGFFTDSAWATKTSPATGYYGPNYREDGTSAADATKWAKWVPTIPVSGNYDIYMRWPSGTTRPDAAPLEITYNGGIDTSKTVNQTVYGSTWMLIGNYPLTAGFSNEVKLLATDAGNTFADAIKFVPTFANNVERTSGGTATTSDDNAPNETVDKAFDDTANTKWLANATTGWLQYQFASFNAYAVKKYTLTSANDYSTRDPKNWTLYGSHDGNNWTSLDVQTNQTFVSRKLKKEYTITNNIAYEYYKLDVTLNNGHSYTQLAELELID</sequence>
<dbReference type="AlphaFoldDB" id="A0A198AHE9"/>
<dbReference type="Gene3D" id="2.60.220.10">
    <property type="entry name" value="Polysaccharide lyase family 8-like, C-terminal"/>
    <property type="match status" value="1"/>
</dbReference>
<dbReference type="SUPFAM" id="SSF74650">
    <property type="entry name" value="Galactose mutarotase-like"/>
    <property type="match status" value="1"/>
</dbReference>
<dbReference type="InterPro" id="IPR038970">
    <property type="entry name" value="Lyase_8"/>
</dbReference>
<dbReference type="Pfam" id="PF02884">
    <property type="entry name" value="Lyase_8_C"/>
    <property type="match status" value="1"/>
</dbReference>
<dbReference type="InterPro" id="IPR033803">
    <property type="entry name" value="CBD-like_Golvesin-Xly"/>
</dbReference>
<dbReference type="InterPro" id="IPR014718">
    <property type="entry name" value="GH-type_carb-bd"/>
</dbReference>
<dbReference type="RefSeq" id="WP_068663100.1">
    <property type="nucleotide sequence ID" value="NZ_LYPB01000050.1"/>
</dbReference>
<keyword evidence="2" id="KW-0732">Signal</keyword>
<dbReference type="PANTHER" id="PTHR38481:SF1">
    <property type="entry name" value="HYALURONATE LYASE"/>
    <property type="match status" value="1"/>
</dbReference>
<dbReference type="CDD" id="cd01083">
    <property type="entry name" value="GAG_Lyase"/>
    <property type="match status" value="1"/>
</dbReference>
<dbReference type="GO" id="GO:0030246">
    <property type="term" value="F:carbohydrate binding"/>
    <property type="evidence" value="ECO:0007669"/>
    <property type="project" value="InterPro"/>
</dbReference>
<feature type="active site" evidence="4">
    <location>
        <position position="268"/>
    </location>
</feature>
<dbReference type="Pfam" id="PF00754">
    <property type="entry name" value="F5_F8_type_C"/>
    <property type="match status" value="1"/>
</dbReference>
<dbReference type="InterPro" id="IPR011013">
    <property type="entry name" value="Gal_mutarotase_sf_dom"/>
</dbReference>
<dbReference type="InterPro" id="IPR008929">
    <property type="entry name" value="Chondroitin_lyas"/>
</dbReference>
<dbReference type="PANTHER" id="PTHR38481">
    <property type="entry name" value="HYALURONATE LYASE"/>
    <property type="match status" value="1"/>
</dbReference>
<dbReference type="PROSITE" id="PS50022">
    <property type="entry name" value="FA58C_3"/>
    <property type="match status" value="1"/>
</dbReference>
<dbReference type="Proteomes" id="UP000078454">
    <property type="component" value="Unassembled WGS sequence"/>
</dbReference>
<dbReference type="Pfam" id="PF08124">
    <property type="entry name" value="Lyase_8_N"/>
    <property type="match status" value="1"/>
</dbReference>
<comment type="caution">
    <text evidence="6">The sequence shown here is derived from an EMBL/GenBank/DDBJ whole genome shotgun (WGS) entry which is preliminary data.</text>
</comment>
<evidence type="ECO:0000256" key="4">
    <source>
        <dbReference type="PIRSR" id="PIRSR638970-1"/>
    </source>
</evidence>
<reference evidence="6 7" key="1">
    <citation type="submission" date="2016-05" db="EMBL/GenBank/DDBJ databases">
        <title>Paenibacillus sp. 1ZS3-15 nov., isolated from the rhizosphere soil.</title>
        <authorList>
            <person name="Zhang X.X."/>
            <person name="Zhang J."/>
        </authorList>
    </citation>
    <scope>NUCLEOTIDE SEQUENCE [LARGE SCALE GENOMIC DNA]</scope>
    <source>
        <strain evidence="6 7">1ZS3-15</strain>
    </source>
</reference>
<dbReference type="InterPro" id="IPR008979">
    <property type="entry name" value="Galactose-bd-like_sf"/>
</dbReference>
<dbReference type="Pfam" id="PF25275">
    <property type="entry name" value="Golvesin_C"/>
    <property type="match status" value="1"/>
</dbReference>
<dbReference type="Gene3D" id="2.60.120.260">
    <property type="entry name" value="Galactose-binding domain-like"/>
    <property type="match status" value="3"/>
</dbReference>
<accession>A0A198AHE9</accession>
<dbReference type="Gene3D" id="2.70.98.10">
    <property type="match status" value="1"/>
</dbReference>
<dbReference type="EMBL" id="LYPB01000050">
    <property type="protein sequence ID" value="OAS20471.1"/>
    <property type="molecule type" value="Genomic_DNA"/>
</dbReference>
<dbReference type="SUPFAM" id="SSF49863">
    <property type="entry name" value="Hyaluronate lyase-like, C-terminal domain"/>
    <property type="match status" value="1"/>
</dbReference>
<feature type="active site" evidence="4">
    <location>
        <position position="322"/>
    </location>
</feature>
<dbReference type="GO" id="GO:0016837">
    <property type="term" value="F:carbon-oxygen lyase activity, acting on polysaccharides"/>
    <property type="evidence" value="ECO:0007669"/>
    <property type="project" value="UniProtKB-ARBA"/>
</dbReference>
<evidence type="ECO:0000256" key="1">
    <source>
        <dbReference type="ARBA" id="ARBA00006699"/>
    </source>
</evidence>
<gene>
    <name evidence="6" type="ORF">A8708_18005</name>
</gene>
<evidence type="ECO:0000256" key="3">
    <source>
        <dbReference type="ARBA" id="ARBA00023239"/>
    </source>
</evidence>
<dbReference type="InterPro" id="IPR003159">
    <property type="entry name" value="Lyase_8_central_dom"/>
</dbReference>
<dbReference type="InterPro" id="IPR000421">
    <property type="entry name" value="FA58C"/>
</dbReference>
<dbReference type="Gene3D" id="1.50.10.100">
    <property type="entry name" value="Chondroitin AC/alginate lyase"/>
    <property type="match status" value="1"/>
</dbReference>
<organism evidence="6 7">
    <name type="scientific">Paenibacillus oryzisoli</name>
    <dbReference type="NCBI Taxonomy" id="1850517"/>
    <lineage>
        <taxon>Bacteria</taxon>
        <taxon>Bacillati</taxon>
        <taxon>Bacillota</taxon>
        <taxon>Bacilli</taxon>
        <taxon>Bacillales</taxon>
        <taxon>Paenibacillaceae</taxon>
        <taxon>Paenibacillus</taxon>
    </lineage>
</organism>
<feature type="domain" description="F5/8 type C" evidence="5">
    <location>
        <begin position="1077"/>
        <end position="1226"/>
    </location>
</feature>
<dbReference type="STRING" id="1850517.A8708_18005"/>
<dbReference type="PROSITE" id="PS51257">
    <property type="entry name" value="PROKAR_LIPOPROTEIN"/>
    <property type="match status" value="1"/>
</dbReference>
<dbReference type="SUPFAM" id="SSF49785">
    <property type="entry name" value="Galactose-binding domain-like"/>
    <property type="match status" value="2"/>
</dbReference>
<dbReference type="InterPro" id="IPR011071">
    <property type="entry name" value="Lyase_8-like_C"/>
</dbReference>
<keyword evidence="3" id="KW-0456">Lyase</keyword>